<gene>
    <name evidence="2" type="ORF">J41TS12_21090</name>
</gene>
<evidence type="ECO:0000259" key="1">
    <source>
        <dbReference type="Pfam" id="PF01638"/>
    </source>
</evidence>
<dbReference type="Proteomes" id="UP000681162">
    <property type="component" value="Unassembled WGS sequence"/>
</dbReference>
<evidence type="ECO:0000313" key="3">
    <source>
        <dbReference type="Proteomes" id="UP000681162"/>
    </source>
</evidence>
<sequence length="97" mass="11029">MLQAAELELGYGRLSAKAWNMPVLLALHYKHEHFQDIRQALQQVTPSMLSARLGNLHELGAVDKQLIAQPRPSFLYHLQQPAKRPIHRLADNLDSIV</sequence>
<dbReference type="SUPFAM" id="SSF46785">
    <property type="entry name" value="Winged helix' DNA-binding domain"/>
    <property type="match status" value="1"/>
</dbReference>
<dbReference type="EMBL" id="BORR01000006">
    <property type="protein sequence ID" value="GIO37248.1"/>
    <property type="molecule type" value="Genomic_DNA"/>
</dbReference>
<organism evidence="2 3">
    <name type="scientific">Paenibacillus antibioticophila</name>
    <dbReference type="NCBI Taxonomy" id="1274374"/>
    <lineage>
        <taxon>Bacteria</taxon>
        <taxon>Bacillati</taxon>
        <taxon>Bacillota</taxon>
        <taxon>Bacilli</taxon>
        <taxon>Bacillales</taxon>
        <taxon>Paenibacillaceae</taxon>
        <taxon>Paenibacillus</taxon>
    </lineage>
</organism>
<accession>A0A919XVK5</accession>
<dbReference type="InterPro" id="IPR036388">
    <property type="entry name" value="WH-like_DNA-bd_sf"/>
</dbReference>
<dbReference type="Pfam" id="PF01638">
    <property type="entry name" value="HxlR"/>
    <property type="match status" value="1"/>
</dbReference>
<reference evidence="2 3" key="1">
    <citation type="submission" date="2021-03" db="EMBL/GenBank/DDBJ databases">
        <title>Antimicrobial resistance genes in bacteria isolated from Japanese honey, and their potential for conferring macrolide and lincosamide resistance in the American foulbrood pathogen Paenibacillus larvae.</title>
        <authorList>
            <person name="Okamoto M."/>
            <person name="Kumagai M."/>
            <person name="Kanamori H."/>
            <person name="Takamatsu D."/>
        </authorList>
    </citation>
    <scope>NUCLEOTIDE SEQUENCE [LARGE SCALE GENOMIC DNA]</scope>
    <source>
        <strain evidence="2 3">J41TS12</strain>
    </source>
</reference>
<dbReference type="Gene3D" id="1.10.10.10">
    <property type="entry name" value="Winged helix-like DNA-binding domain superfamily/Winged helix DNA-binding domain"/>
    <property type="match status" value="1"/>
</dbReference>
<protein>
    <recommendedName>
        <fullName evidence="1">HTH hxlR-type domain-containing protein</fullName>
    </recommendedName>
</protein>
<dbReference type="InterPro" id="IPR036390">
    <property type="entry name" value="WH_DNA-bd_sf"/>
</dbReference>
<comment type="caution">
    <text evidence="2">The sequence shown here is derived from an EMBL/GenBank/DDBJ whole genome shotgun (WGS) entry which is preliminary data.</text>
</comment>
<name>A0A919XVK5_9BACL</name>
<proteinExistence type="predicted"/>
<feature type="domain" description="HTH hxlR-type" evidence="1">
    <location>
        <begin position="17"/>
        <end position="79"/>
    </location>
</feature>
<evidence type="ECO:0000313" key="2">
    <source>
        <dbReference type="EMBL" id="GIO37248.1"/>
    </source>
</evidence>
<dbReference type="AlphaFoldDB" id="A0A919XVK5"/>
<dbReference type="InterPro" id="IPR002577">
    <property type="entry name" value="HTH_HxlR"/>
</dbReference>
<keyword evidence="3" id="KW-1185">Reference proteome</keyword>